<feature type="compositionally biased region" description="Polar residues" evidence="1">
    <location>
        <begin position="108"/>
        <end position="117"/>
    </location>
</feature>
<evidence type="ECO:0000313" key="2">
    <source>
        <dbReference type="EMBL" id="CCD44628.1"/>
    </source>
</evidence>
<accession>G2XVV8</accession>
<feature type="region of interest" description="Disordered" evidence="1">
    <location>
        <begin position="138"/>
        <end position="164"/>
    </location>
</feature>
<name>G2XVV8_BOTF4</name>
<dbReference type="OrthoDB" id="3460129at2759"/>
<evidence type="ECO:0000313" key="3">
    <source>
        <dbReference type="Proteomes" id="UP000008177"/>
    </source>
</evidence>
<dbReference type="Proteomes" id="UP000008177">
    <property type="component" value="Unplaced contigs"/>
</dbReference>
<reference evidence="3" key="1">
    <citation type="journal article" date="2011" name="PLoS Genet.">
        <title>Genomic analysis of the necrotrophic fungal pathogens Sclerotinia sclerotiorum and Botrytis cinerea.</title>
        <authorList>
            <person name="Amselem J."/>
            <person name="Cuomo C.A."/>
            <person name="van Kan J.A."/>
            <person name="Viaud M."/>
            <person name="Benito E.P."/>
            <person name="Couloux A."/>
            <person name="Coutinho P.M."/>
            <person name="de Vries R.P."/>
            <person name="Dyer P.S."/>
            <person name="Fillinger S."/>
            <person name="Fournier E."/>
            <person name="Gout L."/>
            <person name="Hahn M."/>
            <person name="Kohn L."/>
            <person name="Lapalu N."/>
            <person name="Plummer K.M."/>
            <person name="Pradier J.M."/>
            <person name="Quevillon E."/>
            <person name="Sharon A."/>
            <person name="Simon A."/>
            <person name="ten Have A."/>
            <person name="Tudzynski B."/>
            <person name="Tudzynski P."/>
            <person name="Wincker P."/>
            <person name="Andrew M."/>
            <person name="Anthouard V."/>
            <person name="Beever R.E."/>
            <person name="Beffa R."/>
            <person name="Benoit I."/>
            <person name="Bouzid O."/>
            <person name="Brault B."/>
            <person name="Chen Z."/>
            <person name="Choquer M."/>
            <person name="Collemare J."/>
            <person name="Cotton P."/>
            <person name="Danchin E.G."/>
            <person name="Da Silva C."/>
            <person name="Gautier A."/>
            <person name="Giraud C."/>
            <person name="Giraud T."/>
            <person name="Gonzalez C."/>
            <person name="Grossetete S."/>
            <person name="Guldener U."/>
            <person name="Henrissat B."/>
            <person name="Howlett B.J."/>
            <person name="Kodira C."/>
            <person name="Kretschmer M."/>
            <person name="Lappartient A."/>
            <person name="Leroch M."/>
            <person name="Levis C."/>
            <person name="Mauceli E."/>
            <person name="Neuveglise C."/>
            <person name="Oeser B."/>
            <person name="Pearson M."/>
            <person name="Poulain J."/>
            <person name="Poussereau N."/>
            <person name="Quesneville H."/>
            <person name="Rascle C."/>
            <person name="Schumacher J."/>
            <person name="Segurens B."/>
            <person name="Sexton A."/>
            <person name="Silva E."/>
            <person name="Sirven C."/>
            <person name="Soanes D.M."/>
            <person name="Talbot N.J."/>
            <person name="Templeton M."/>
            <person name="Yandava C."/>
            <person name="Yarden O."/>
            <person name="Zeng Q."/>
            <person name="Rollins J.A."/>
            <person name="Lebrun M.H."/>
            <person name="Dickman M."/>
        </authorList>
    </citation>
    <scope>NUCLEOTIDE SEQUENCE [LARGE SCALE GENOMIC DNA]</scope>
    <source>
        <strain evidence="3">T4</strain>
    </source>
</reference>
<gene>
    <name evidence="2" type="ORF">BofuT4_P055290.1</name>
</gene>
<dbReference type="AlphaFoldDB" id="G2XVV8"/>
<organism evidence="2 3">
    <name type="scientific">Botryotinia fuckeliana (strain T4)</name>
    <name type="common">Noble rot fungus</name>
    <name type="synonym">Botrytis cinerea</name>
    <dbReference type="NCBI Taxonomy" id="999810"/>
    <lineage>
        <taxon>Eukaryota</taxon>
        <taxon>Fungi</taxon>
        <taxon>Dikarya</taxon>
        <taxon>Ascomycota</taxon>
        <taxon>Pezizomycotina</taxon>
        <taxon>Leotiomycetes</taxon>
        <taxon>Helotiales</taxon>
        <taxon>Sclerotiniaceae</taxon>
        <taxon>Botrytis</taxon>
    </lineage>
</organism>
<proteinExistence type="predicted"/>
<feature type="region of interest" description="Disordered" evidence="1">
    <location>
        <begin position="78"/>
        <end position="123"/>
    </location>
</feature>
<evidence type="ECO:0000256" key="1">
    <source>
        <dbReference type="SAM" id="MobiDB-lite"/>
    </source>
</evidence>
<dbReference type="HOGENOM" id="CLU_1239951_0_0_1"/>
<dbReference type="InParanoid" id="G2XVV8"/>
<sequence>MCWEFKNVFADCPADCSKWKMTEEHPAYGEVCPEFALTKQHCKNPTQVSVAEKAGKCPCHDPFGQFWHMQCGNSRSQGQASSMNLVSGEPLETPNSSDTQLHSRSDQNPHSAHQPATQAGRGGFYSRRQQSGIWNNQASNLMYPDSNGVPPLGTYDRSSLSPDPPDLVVVSSSADQQTHIPPASAGNTQGAFTNHWSTSNYPNHGHSSQEHVRRFQRNPFYFE</sequence>
<dbReference type="EMBL" id="FQ790271">
    <property type="protein sequence ID" value="CCD44628.1"/>
    <property type="molecule type" value="Genomic_DNA"/>
</dbReference>
<protein>
    <submittedName>
        <fullName evidence="2">Uncharacterized protein</fullName>
    </submittedName>
</protein>